<dbReference type="AlphaFoldDB" id="A0A1T0CS19"/>
<dbReference type="InterPro" id="IPR000182">
    <property type="entry name" value="GNAT_dom"/>
</dbReference>
<dbReference type="SUPFAM" id="SSF55729">
    <property type="entry name" value="Acyl-CoA N-acyltransferases (Nat)"/>
    <property type="match status" value="1"/>
</dbReference>
<evidence type="ECO:0000313" key="2">
    <source>
        <dbReference type="EMBL" id="OOS25153.1"/>
    </source>
</evidence>
<dbReference type="GO" id="GO:0016747">
    <property type="term" value="F:acyltransferase activity, transferring groups other than amino-acyl groups"/>
    <property type="evidence" value="ECO:0007669"/>
    <property type="project" value="InterPro"/>
</dbReference>
<evidence type="ECO:0000313" key="3">
    <source>
        <dbReference type="Proteomes" id="UP000189800"/>
    </source>
</evidence>
<name>A0A1T0CS19_9GAMM</name>
<accession>A0A1T0CS19</accession>
<dbReference type="Gene3D" id="3.40.630.30">
    <property type="match status" value="1"/>
</dbReference>
<proteinExistence type="predicted"/>
<protein>
    <recommendedName>
        <fullName evidence="1">N-acetyltransferase domain-containing protein</fullName>
    </recommendedName>
</protein>
<dbReference type="InterPro" id="IPR016181">
    <property type="entry name" value="Acyl_CoA_acyltransferase"/>
</dbReference>
<organism evidence="2 3">
    <name type="scientific">Moraxella pluranimalium</name>
    <dbReference type="NCBI Taxonomy" id="470453"/>
    <lineage>
        <taxon>Bacteria</taxon>
        <taxon>Pseudomonadati</taxon>
        <taxon>Pseudomonadota</taxon>
        <taxon>Gammaproteobacteria</taxon>
        <taxon>Moraxellales</taxon>
        <taxon>Moraxellaceae</taxon>
        <taxon>Moraxella</taxon>
    </lineage>
</organism>
<dbReference type="STRING" id="470453.B0680_03390"/>
<dbReference type="PANTHER" id="PTHR39173">
    <property type="entry name" value="ACETYLTRANSFERASE"/>
    <property type="match status" value="1"/>
</dbReference>
<dbReference type="OrthoDB" id="9801656at2"/>
<dbReference type="PROSITE" id="PS51186">
    <property type="entry name" value="GNAT"/>
    <property type="match status" value="1"/>
</dbReference>
<dbReference type="PANTHER" id="PTHR39173:SF1">
    <property type="entry name" value="ACETYLTRANSFERASE"/>
    <property type="match status" value="1"/>
</dbReference>
<dbReference type="Proteomes" id="UP000189800">
    <property type="component" value="Unassembled WGS sequence"/>
</dbReference>
<dbReference type="EMBL" id="MUYU01000007">
    <property type="protein sequence ID" value="OOS25153.1"/>
    <property type="molecule type" value="Genomic_DNA"/>
</dbReference>
<feature type="domain" description="N-acetyltransferase" evidence="1">
    <location>
        <begin position="20"/>
        <end position="174"/>
    </location>
</feature>
<sequence>MIADDIVFIRPTIEHQQAVMAYKDAYLSRHDSVIHGSGGLERFDDDYQAWLDYINAPAGTNLFGYDKVPASHFLAMYDNQVIGVVGIRHELTEFLHKIGGHVGYSTHPDFEGRGIATIMLGFAVQFLAKIGVNRVLVTCDDENLGSARVIEKNGGQLENIISMGDKQVRRYWIG</sequence>
<comment type="caution">
    <text evidence="2">The sequence shown here is derived from an EMBL/GenBank/DDBJ whole genome shotgun (WGS) entry which is preliminary data.</text>
</comment>
<dbReference type="Pfam" id="PF13302">
    <property type="entry name" value="Acetyltransf_3"/>
    <property type="match status" value="1"/>
</dbReference>
<reference evidence="2 3" key="1">
    <citation type="submission" date="2017-02" db="EMBL/GenBank/DDBJ databases">
        <title>Draft genome sequence of Moraxella pluranimalium CCUG 54913T type strain.</title>
        <authorList>
            <person name="Salva-Serra F."/>
            <person name="Engstrom-Jakobsson H."/>
            <person name="Thorell K."/>
            <person name="Jaen-Luchoro D."/>
            <person name="Gonzales-Siles L."/>
            <person name="Karlsson R."/>
            <person name="Yazdan S."/>
            <person name="Boulund F."/>
            <person name="Johnning A."/>
            <person name="Engstrand L."/>
            <person name="Kristiansson E."/>
            <person name="Moore E."/>
        </authorList>
    </citation>
    <scope>NUCLEOTIDE SEQUENCE [LARGE SCALE GENOMIC DNA]</scope>
    <source>
        <strain evidence="2 3">CCUG 54913</strain>
    </source>
</reference>
<keyword evidence="3" id="KW-1185">Reference proteome</keyword>
<dbReference type="CDD" id="cd04301">
    <property type="entry name" value="NAT_SF"/>
    <property type="match status" value="1"/>
</dbReference>
<gene>
    <name evidence="2" type="ORF">B0680_03390</name>
</gene>
<evidence type="ECO:0000259" key="1">
    <source>
        <dbReference type="PROSITE" id="PS51186"/>
    </source>
</evidence>
<dbReference type="RefSeq" id="WP_078253640.1">
    <property type="nucleotide sequence ID" value="NZ_MUYU01000007.1"/>
</dbReference>